<accession>A0A0R1W7A4</accession>
<feature type="transmembrane region" description="Helical" evidence="2">
    <location>
        <begin position="31"/>
        <end position="48"/>
    </location>
</feature>
<dbReference type="STRING" id="1423807.FD16_GL000776"/>
<keyword evidence="2" id="KW-1133">Transmembrane helix</keyword>
<dbReference type="RefSeq" id="WP_010621697.1">
    <property type="nucleotide sequence ID" value="NZ_AZGF01000002.1"/>
</dbReference>
<evidence type="ECO:0000256" key="1">
    <source>
        <dbReference type="ARBA" id="ARBA00010646"/>
    </source>
</evidence>
<dbReference type="Proteomes" id="UP000051820">
    <property type="component" value="Unassembled WGS sequence"/>
</dbReference>
<dbReference type="SUPFAM" id="SSF51445">
    <property type="entry name" value="(Trans)glycosidases"/>
    <property type="match status" value="1"/>
</dbReference>
<evidence type="ECO:0000313" key="4">
    <source>
        <dbReference type="Proteomes" id="UP000051820"/>
    </source>
</evidence>
<dbReference type="Pfam" id="PF01183">
    <property type="entry name" value="Glyco_hydro_25"/>
    <property type="match status" value="1"/>
</dbReference>
<dbReference type="InterPro" id="IPR017853">
    <property type="entry name" value="GH"/>
</dbReference>
<evidence type="ECO:0000256" key="2">
    <source>
        <dbReference type="SAM" id="Phobius"/>
    </source>
</evidence>
<dbReference type="GO" id="GO:0003796">
    <property type="term" value="F:lysozyme activity"/>
    <property type="evidence" value="ECO:0007669"/>
    <property type="project" value="InterPro"/>
</dbReference>
<dbReference type="PATRIC" id="fig|1423807.3.peg.787"/>
<reference evidence="3 4" key="1">
    <citation type="journal article" date="2015" name="Genome Announc.">
        <title>Expanding the biotechnology potential of lactobacilli through comparative genomics of 213 strains and associated genera.</title>
        <authorList>
            <person name="Sun Z."/>
            <person name="Harris H.M."/>
            <person name="McCann A."/>
            <person name="Guo C."/>
            <person name="Argimon S."/>
            <person name="Zhang W."/>
            <person name="Yang X."/>
            <person name="Jeffery I.B."/>
            <person name="Cooney J.C."/>
            <person name="Kagawa T.F."/>
            <person name="Liu W."/>
            <person name="Song Y."/>
            <person name="Salvetti E."/>
            <person name="Wrobel A."/>
            <person name="Rasinkangas P."/>
            <person name="Parkhill J."/>
            <person name="Rea M.C."/>
            <person name="O'Sullivan O."/>
            <person name="Ritari J."/>
            <person name="Douillard F.P."/>
            <person name="Paul Ross R."/>
            <person name="Yang R."/>
            <person name="Briner A.E."/>
            <person name="Felis G.E."/>
            <person name="de Vos W.M."/>
            <person name="Barrangou R."/>
            <person name="Klaenhammer T.R."/>
            <person name="Caufield P.W."/>
            <person name="Cui Y."/>
            <person name="Zhang H."/>
            <person name="O'Toole P.W."/>
        </authorList>
    </citation>
    <scope>NUCLEOTIDE SEQUENCE [LARGE SCALE GENOMIC DNA]</scope>
    <source>
        <strain evidence="3 4">DSM 5007</strain>
    </source>
</reference>
<dbReference type="GO" id="GO:0016052">
    <property type="term" value="P:carbohydrate catabolic process"/>
    <property type="evidence" value="ECO:0007669"/>
    <property type="project" value="TreeGrafter"/>
</dbReference>
<dbReference type="AlphaFoldDB" id="A0A0R1W7A4"/>
<protein>
    <submittedName>
        <fullName evidence="3">Lysozyme</fullName>
    </submittedName>
</protein>
<evidence type="ECO:0000313" key="3">
    <source>
        <dbReference type="EMBL" id="KRM13301.1"/>
    </source>
</evidence>
<dbReference type="PANTHER" id="PTHR34135:SF2">
    <property type="entry name" value="LYSOZYME"/>
    <property type="match status" value="1"/>
</dbReference>
<dbReference type="eggNOG" id="COG3757">
    <property type="taxonomic scope" value="Bacteria"/>
</dbReference>
<dbReference type="PANTHER" id="PTHR34135">
    <property type="entry name" value="LYSOZYME"/>
    <property type="match status" value="1"/>
</dbReference>
<dbReference type="EMBL" id="AZGF01000002">
    <property type="protein sequence ID" value="KRM13301.1"/>
    <property type="molecule type" value="Genomic_DNA"/>
</dbReference>
<name>A0A0R1W7A4_9LACO</name>
<dbReference type="PROSITE" id="PS51904">
    <property type="entry name" value="GLYCOSYL_HYDROL_F25_2"/>
    <property type="match status" value="1"/>
</dbReference>
<keyword evidence="2" id="KW-0472">Membrane</keyword>
<sequence length="258" mass="29351">MSNNDPSTEDVLPSRLNKHAKHKHRFNWKKWLPILVVILLVGGGVWWHETRPSPLKDFPVRGVSVDQDDGYVDFHQLQSSGIKFVYLKSTSGASYLDDDFIQNYERAAGTTMQVGVYEEFSFTSSAEQQYKYMVGQIGQQSGSLPIAIQITYYGNYADNPPNAEKQGKKLAKLINLLDARYGQGCIVWTSPTIQKQMVSPYVHYTKLWTSLNKLKHQNSMVKFIQYTGDEKVKIGGKKTDLTVSVFNGSKKEWKEEVN</sequence>
<proteinExistence type="inferred from homology"/>
<keyword evidence="4" id="KW-1185">Reference proteome</keyword>
<dbReference type="InterPro" id="IPR002053">
    <property type="entry name" value="Glyco_hydro_25"/>
</dbReference>
<dbReference type="GO" id="GO:0016998">
    <property type="term" value="P:cell wall macromolecule catabolic process"/>
    <property type="evidence" value="ECO:0007669"/>
    <property type="project" value="InterPro"/>
</dbReference>
<gene>
    <name evidence="3" type="ORF">FD16_GL000776</name>
</gene>
<dbReference type="Gene3D" id="3.20.20.80">
    <property type="entry name" value="Glycosidases"/>
    <property type="match status" value="1"/>
</dbReference>
<dbReference type="GO" id="GO:0009253">
    <property type="term" value="P:peptidoglycan catabolic process"/>
    <property type="evidence" value="ECO:0007669"/>
    <property type="project" value="InterPro"/>
</dbReference>
<organism evidence="3 4">
    <name type="scientific">Paucilactobacillus suebicus DSM 5007 = KCTC 3549</name>
    <dbReference type="NCBI Taxonomy" id="1423807"/>
    <lineage>
        <taxon>Bacteria</taxon>
        <taxon>Bacillati</taxon>
        <taxon>Bacillota</taxon>
        <taxon>Bacilli</taxon>
        <taxon>Lactobacillales</taxon>
        <taxon>Lactobacillaceae</taxon>
        <taxon>Paucilactobacillus</taxon>
    </lineage>
</organism>
<dbReference type="OrthoDB" id="2151413at2"/>
<comment type="caution">
    <text evidence="3">The sequence shown here is derived from an EMBL/GenBank/DDBJ whole genome shotgun (WGS) entry which is preliminary data.</text>
</comment>
<comment type="similarity">
    <text evidence="1">Belongs to the glycosyl hydrolase 25 family.</text>
</comment>
<keyword evidence="2" id="KW-0812">Transmembrane</keyword>